<evidence type="ECO:0000256" key="2">
    <source>
        <dbReference type="ARBA" id="ARBA00022857"/>
    </source>
</evidence>
<evidence type="ECO:0000313" key="6">
    <source>
        <dbReference type="Proteomes" id="UP001317532"/>
    </source>
</evidence>
<dbReference type="PRINTS" id="PR01577">
    <property type="entry name" value="KCNABCHANNEL"/>
</dbReference>
<dbReference type="SUPFAM" id="SSF51430">
    <property type="entry name" value="NAD(P)-linked oxidoreductase"/>
    <property type="match status" value="1"/>
</dbReference>
<gene>
    <name evidence="5" type="ORF">WPS_00950</name>
</gene>
<dbReference type="Gene3D" id="3.20.20.100">
    <property type="entry name" value="NADP-dependent oxidoreductase domain"/>
    <property type="match status" value="1"/>
</dbReference>
<keyword evidence="3" id="KW-0560">Oxidoreductase</keyword>
<dbReference type="InterPro" id="IPR023210">
    <property type="entry name" value="NADP_OxRdtase_dom"/>
</dbReference>
<comment type="similarity">
    <text evidence="1">Belongs to the shaker potassium channel beta subunit family.</text>
</comment>
<name>A0AAN1XS74_UNVUL</name>
<dbReference type="Pfam" id="PF00248">
    <property type="entry name" value="Aldo_ket_red"/>
    <property type="match status" value="1"/>
</dbReference>
<protein>
    <submittedName>
        <fullName evidence="5">Aldo/keto reductase</fullName>
    </submittedName>
</protein>
<dbReference type="PANTHER" id="PTHR43150:SF2">
    <property type="entry name" value="HYPERKINETIC, ISOFORM M"/>
    <property type="match status" value="1"/>
</dbReference>
<dbReference type="RefSeq" id="WP_317995908.1">
    <property type="nucleotide sequence ID" value="NZ_AP025523.1"/>
</dbReference>
<dbReference type="PANTHER" id="PTHR43150">
    <property type="entry name" value="HYPERKINETIC, ISOFORM M"/>
    <property type="match status" value="1"/>
</dbReference>
<keyword evidence="6" id="KW-1185">Reference proteome</keyword>
<evidence type="ECO:0000259" key="4">
    <source>
        <dbReference type="Pfam" id="PF00248"/>
    </source>
</evidence>
<dbReference type="EMBL" id="AP025523">
    <property type="protein sequence ID" value="BDE04819.1"/>
    <property type="molecule type" value="Genomic_DNA"/>
</dbReference>
<evidence type="ECO:0000256" key="3">
    <source>
        <dbReference type="ARBA" id="ARBA00023002"/>
    </source>
</evidence>
<dbReference type="KEGG" id="vab:WPS_00950"/>
<organism evidence="5 6">
    <name type="scientific">Vulcanimicrobium alpinum</name>
    <dbReference type="NCBI Taxonomy" id="3016050"/>
    <lineage>
        <taxon>Bacteria</taxon>
        <taxon>Bacillati</taxon>
        <taxon>Vulcanimicrobiota</taxon>
        <taxon>Vulcanimicrobiia</taxon>
        <taxon>Vulcanimicrobiales</taxon>
        <taxon>Vulcanimicrobiaceae</taxon>
        <taxon>Vulcanimicrobium</taxon>
    </lineage>
</organism>
<reference evidence="5 6" key="1">
    <citation type="journal article" date="2022" name="ISME Commun">
        <title>Vulcanimicrobium alpinus gen. nov. sp. nov., the first cultivated representative of the candidate phylum 'Eremiobacterota', is a metabolically versatile aerobic anoxygenic phototroph.</title>
        <authorList>
            <person name="Yabe S."/>
            <person name="Muto K."/>
            <person name="Abe K."/>
            <person name="Yokota A."/>
            <person name="Staudigel H."/>
            <person name="Tebo B.M."/>
        </authorList>
    </citation>
    <scope>NUCLEOTIDE SEQUENCE [LARGE SCALE GENOMIC DNA]</scope>
    <source>
        <strain evidence="5 6">WC8-2</strain>
    </source>
</reference>
<evidence type="ECO:0000256" key="1">
    <source>
        <dbReference type="ARBA" id="ARBA00006515"/>
    </source>
</evidence>
<feature type="domain" description="NADP-dependent oxidoreductase" evidence="4">
    <location>
        <begin position="6"/>
        <end position="303"/>
    </location>
</feature>
<dbReference type="InterPro" id="IPR036812">
    <property type="entry name" value="NAD(P)_OxRdtase_dom_sf"/>
</dbReference>
<keyword evidence="2" id="KW-0521">NADP</keyword>
<dbReference type="AlphaFoldDB" id="A0AAN1XS74"/>
<evidence type="ECO:0000313" key="5">
    <source>
        <dbReference type="EMBL" id="BDE04819.1"/>
    </source>
</evidence>
<proteinExistence type="inferred from homology"/>
<dbReference type="InterPro" id="IPR005399">
    <property type="entry name" value="K_chnl_volt-dep_bsu_KCNAB-rel"/>
</dbReference>
<dbReference type="FunFam" id="3.20.20.100:FF:000004">
    <property type="entry name" value="Oxidoreductase, aldo/keto reductase"/>
    <property type="match status" value="1"/>
</dbReference>
<dbReference type="Proteomes" id="UP001317532">
    <property type="component" value="Chromosome"/>
</dbReference>
<dbReference type="CDD" id="cd19074">
    <property type="entry name" value="Aldo_ket_red_shaker-like"/>
    <property type="match status" value="1"/>
</dbReference>
<dbReference type="GO" id="GO:0016491">
    <property type="term" value="F:oxidoreductase activity"/>
    <property type="evidence" value="ECO:0007669"/>
    <property type="project" value="UniProtKB-KW"/>
</dbReference>
<accession>A0AAN1XS74</accession>
<dbReference type="GO" id="GO:0005829">
    <property type="term" value="C:cytosol"/>
    <property type="evidence" value="ECO:0007669"/>
    <property type="project" value="UniProtKB-ARBA"/>
</dbReference>
<sequence length="314" mass="35001">MRVSAVGLGSWLTYGGSVEEDAARACMKRAFERGVTFFDTANVYARGRAEEVVGRQVREFPREQIVLATKLYFSMGDGPNDRGLSRKHIREQMDASLRRLHVDYVDLYQCHRYDVHTPLDETVQAMNDLVRAGKTLYWGVSEWDADQIAAAVHLARARGWAEPVSNQPQYSALWRRVEPRVFPTCAEYGLGNVVWSPLAMGILTGKYTDAAKPPAGTRAAGSSADMMEDYFTQPVLDAVQRLRPLADEARCTLAQLALAWCLQRDVVASVIVGATRPEQVDDNVAAADLEIDPEIFRRMDDILAPVAPFEPYTS</sequence>